<protein>
    <submittedName>
        <fullName evidence="1">Uncharacterized protein</fullName>
    </submittedName>
</protein>
<keyword evidence="2" id="KW-1185">Reference proteome</keyword>
<reference evidence="1 2" key="1">
    <citation type="submission" date="2020-06" db="EMBL/GenBank/DDBJ databases">
        <title>Complete Genome Sequence of Clostridium muelleri sp. nov. P21T, an Acid-Alcohol Producing Acetogen Isolated from Old Hay.</title>
        <authorList>
            <person name="Duncan K.E."/>
            <person name="Tanner R.S."/>
        </authorList>
    </citation>
    <scope>NUCLEOTIDE SEQUENCE [LARGE SCALE GENOMIC DNA]</scope>
    <source>
        <strain evidence="1 2">P21</strain>
    </source>
</reference>
<dbReference type="Proteomes" id="UP000537131">
    <property type="component" value="Unassembled WGS sequence"/>
</dbReference>
<sequence length="686" mass="77571">MVQNSIEEIKAAVVVVLGKGNPIVSTGTTESGKSTMMAALAKNSGVQELLSIREADGKGSTSEVEIIATDYEGIPEDKLVVMAKLGRKTIADCNDDNEFIGNILYSAAKDYNKNRNIDFYRNKIIKTFQNGLNHPANESLAYKIKEMSDSDFDAIAEILNRFAIDDVMTVYNEMVAKKTNKGQNGVKIFIELLSSKQMFTSLIEEFWKIIVDLVNRDVTALKDDISKNGADVEVDSEGNSHIIIVLGEEDKDSSITETLLKSEDGSKEYLLSDISLIFRGDDYIFNVEDSDLLIVSEHDGQPIRCLRLIDTQGLFHSTGVTAKEESERIIDMLSEYHSNKLILVINSYITDTVKDGYEAIRTMLQDANRDVEIYIIYTHWDEYLKTYSQQRSDTGKFSRGRGSVDWKQKLEYAITDQDVLISSLKSSLSSNNSKKKPRLISINRAAILTDPENKMEDELESKGFVYPEAMKHLLEDVLCEQAKFGPRPRVIEGIEKCITVDLTNVSKQDISSLYNNLVVECKGLKLYASTVRASTRKWRNSGTVHKSYVVANEYGFNNIETKFVQEIRNYAMTFRNRLQIDAASFVPDVLERTKFCDDFVQYLITNQNLGREVAELIGDEAYKNGFGKNKGFSYQYDRFKDMLEYTQDKYFNAPNISPTAEFVACLNQSIENCVKDFVDANCIVIY</sequence>
<dbReference type="EMBL" id="JABBNI010000065">
    <property type="protein sequence ID" value="NMM65515.1"/>
    <property type="molecule type" value="Genomic_DNA"/>
</dbReference>
<dbReference type="RefSeq" id="WP_169300093.1">
    <property type="nucleotide sequence ID" value="NZ_JABBNI010000065.1"/>
</dbReference>
<dbReference type="InterPro" id="IPR027417">
    <property type="entry name" value="P-loop_NTPase"/>
</dbReference>
<accession>A0A7Y0ENC4</accession>
<comment type="caution">
    <text evidence="1">The sequence shown here is derived from an EMBL/GenBank/DDBJ whole genome shotgun (WGS) entry which is preliminary data.</text>
</comment>
<name>A0A7Y0ENC4_9CLOT</name>
<dbReference type="Gene3D" id="3.40.50.300">
    <property type="entry name" value="P-loop containing nucleotide triphosphate hydrolases"/>
    <property type="match status" value="1"/>
</dbReference>
<evidence type="ECO:0000313" key="1">
    <source>
        <dbReference type="EMBL" id="NMM65515.1"/>
    </source>
</evidence>
<gene>
    <name evidence="1" type="ORF">HBE96_23340</name>
</gene>
<evidence type="ECO:0000313" key="2">
    <source>
        <dbReference type="Proteomes" id="UP000537131"/>
    </source>
</evidence>
<dbReference type="AlphaFoldDB" id="A0A7Y0ENC4"/>
<proteinExistence type="predicted"/>
<organism evidence="1 2">
    <name type="scientific">Clostridium muellerianum</name>
    <dbReference type="NCBI Taxonomy" id="2716538"/>
    <lineage>
        <taxon>Bacteria</taxon>
        <taxon>Bacillati</taxon>
        <taxon>Bacillota</taxon>
        <taxon>Clostridia</taxon>
        <taxon>Eubacteriales</taxon>
        <taxon>Clostridiaceae</taxon>
        <taxon>Clostridium</taxon>
    </lineage>
</organism>